<evidence type="ECO:0000313" key="4">
    <source>
        <dbReference type="EMBL" id="EHJ57699.1"/>
    </source>
</evidence>
<keyword evidence="1" id="KW-0808">Transferase</keyword>
<dbReference type="InterPro" id="IPR051635">
    <property type="entry name" value="SNAT-like"/>
</dbReference>
<dbReference type="RefSeq" id="WP_006740395.1">
    <property type="nucleotide sequence ID" value="NZ_AEUZ02000001.1"/>
</dbReference>
<dbReference type="AlphaFoldDB" id="G5KI33"/>
<dbReference type="Proteomes" id="UP000005388">
    <property type="component" value="Unassembled WGS sequence"/>
</dbReference>
<evidence type="ECO:0000313" key="5">
    <source>
        <dbReference type="Proteomes" id="UP000005388"/>
    </source>
</evidence>
<keyword evidence="5" id="KW-1185">Reference proteome</keyword>
<proteinExistence type="predicted"/>
<dbReference type="CDD" id="cd04301">
    <property type="entry name" value="NAT_SF"/>
    <property type="match status" value="1"/>
</dbReference>
<dbReference type="PANTHER" id="PTHR10908">
    <property type="entry name" value="SEROTONIN N-ACETYLTRANSFERASE"/>
    <property type="match status" value="1"/>
</dbReference>
<keyword evidence="2" id="KW-0012">Acyltransferase</keyword>
<dbReference type="EMBL" id="AEUZ02000001">
    <property type="protein sequence ID" value="EHJ57699.1"/>
    <property type="molecule type" value="Genomic_DNA"/>
</dbReference>
<dbReference type="PANTHER" id="PTHR10908:SF0">
    <property type="entry name" value="SEROTONIN N-ACETYLTRANSFERASE"/>
    <property type="match status" value="1"/>
</dbReference>
<evidence type="ECO:0000256" key="1">
    <source>
        <dbReference type="ARBA" id="ARBA00022679"/>
    </source>
</evidence>
<organism evidence="4 5">
    <name type="scientific">Streptococcus urinalis 2285-97</name>
    <dbReference type="NCBI Taxonomy" id="764291"/>
    <lineage>
        <taxon>Bacteria</taxon>
        <taxon>Bacillati</taxon>
        <taxon>Bacillota</taxon>
        <taxon>Bacilli</taxon>
        <taxon>Lactobacillales</taxon>
        <taxon>Streptococcaceae</taxon>
        <taxon>Streptococcus</taxon>
    </lineage>
</organism>
<sequence length="162" mass="18123">MKIRHANITDLDAILAIEQANFSENEAATASAVEERLKTIRDTFLILEMDHEIAGYIEGPVLSSPYLTDDLFHHVNKNPQTGGYIAVTSLSVAPKFQKQGIGTTLLAALKDLAVEQKRQGIILTCHDYLIAYYEMNGFEDRGLSDSQHGGAVWYDMIWENKH</sequence>
<name>G5KI33_9STRE</name>
<dbReference type="eggNOG" id="COG0454">
    <property type="taxonomic scope" value="Bacteria"/>
</dbReference>
<dbReference type="Gene3D" id="3.40.630.30">
    <property type="match status" value="1"/>
</dbReference>
<protein>
    <submittedName>
        <fullName evidence="4">Acetyltransferase, GNAT family</fullName>
    </submittedName>
</protein>
<accession>G5KI33</accession>
<dbReference type="STRING" id="764291.STRUR_0315"/>
<dbReference type="SUPFAM" id="SSF55729">
    <property type="entry name" value="Acyl-CoA N-acyltransferases (Nat)"/>
    <property type="match status" value="1"/>
</dbReference>
<dbReference type="PROSITE" id="PS51186">
    <property type="entry name" value="GNAT"/>
    <property type="match status" value="1"/>
</dbReference>
<dbReference type="InterPro" id="IPR016181">
    <property type="entry name" value="Acyl_CoA_acyltransferase"/>
</dbReference>
<dbReference type="InterPro" id="IPR000182">
    <property type="entry name" value="GNAT_dom"/>
</dbReference>
<dbReference type="Pfam" id="PF00583">
    <property type="entry name" value="Acetyltransf_1"/>
    <property type="match status" value="1"/>
</dbReference>
<feature type="domain" description="N-acetyltransferase" evidence="3">
    <location>
        <begin position="1"/>
        <end position="159"/>
    </location>
</feature>
<gene>
    <name evidence="4" type="ORF">STRUR_0315</name>
</gene>
<evidence type="ECO:0000256" key="2">
    <source>
        <dbReference type="ARBA" id="ARBA00023315"/>
    </source>
</evidence>
<reference evidence="4 5" key="1">
    <citation type="journal article" date="2014" name="Int. J. Syst. Evol. Microbiol.">
        <title>Phylogenomics and the dynamic genome evolution of the genus Streptococcus.</title>
        <authorList>
            <consortium name="The Broad Institute Genome Sequencing Platform"/>
            <person name="Richards V.P."/>
            <person name="Palmer S.R."/>
            <person name="Pavinski Bitar P.D."/>
            <person name="Qin X."/>
            <person name="Weinstock G.M."/>
            <person name="Highlander S.K."/>
            <person name="Town C.D."/>
            <person name="Burne R.A."/>
            <person name="Stanhope M.J."/>
        </authorList>
    </citation>
    <scope>NUCLEOTIDE SEQUENCE [LARGE SCALE GENOMIC DNA]</scope>
    <source>
        <strain evidence="4 5">2285-97</strain>
    </source>
</reference>
<dbReference type="GO" id="GO:0008080">
    <property type="term" value="F:N-acetyltransferase activity"/>
    <property type="evidence" value="ECO:0007669"/>
    <property type="project" value="UniProtKB-ARBA"/>
</dbReference>
<comment type="caution">
    <text evidence="4">The sequence shown here is derived from an EMBL/GenBank/DDBJ whole genome shotgun (WGS) entry which is preliminary data.</text>
</comment>
<evidence type="ECO:0000259" key="3">
    <source>
        <dbReference type="PROSITE" id="PS51186"/>
    </source>
</evidence>